<feature type="binding site" evidence="7">
    <location>
        <position position="152"/>
    </location>
    <ligand>
        <name>Zn(2+)</name>
        <dbReference type="ChEBI" id="CHEBI:29105"/>
        <label>1</label>
    </ligand>
</feature>
<dbReference type="PANTHER" id="PTHR43668:SF2">
    <property type="entry name" value="ALLANTOINASE"/>
    <property type="match status" value="1"/>
</dbReference>
<dbReference type="PROSITE" id="PS00483">
    <property type="entry name" value="DIHYDROOROTASE_2"/>
    <property type="match status" value="1"/>
</dbReference>
<dbReference type="Proteomes" id="UP001280897">
    <property type="component" value="Unassembled WGS sequence"/>
</dbReference>
<evidence type="ECO:0000256" key="4">
    <source>
        <dbReference type="ARBA" id="ARBA00022801"/>
    </source>
</evidence>
<comment type="catalytic activity">
    <reaction evidence="7">
        <text>(S)-dihydroorotate + H2O = N-carbamoyl-L-aspartate + H(+)</text>
        <dbReference type="Rhea" id="RHEA:24296"/>
        <dbReference type="ChEBI" id="CHEBI:15377"/>
        <dbReference type="ChEBI" id="CHEBI:15378"/>
        <dbReference type="ChEBI" id="CHEBI:30864"/>
        <dbReference type="ChEBI" id="CHEBI:32814"/>
        <dbReference type="EC" id="3.5.2.3"/>
    </reaction>
</comment>
<evidence type="ECO:0000256" key="1">
    <source>
        <dbReference type="ARBA" id="ARBA00002368"/>
    </source>
</evidence>
<feature type="binding site" evidence="7">
    <location>
        <position position="152"/>
    </location>
    <ligand>
        <name>Zn(2+)</name>
        <dbReference type="ChEBI" id="CHEBI:29105"/>
        <label>2</label>
    </ligand>
</feature>
<keyword evidence="3 7" id="KW-0479">Metal-binding</keyword>
<evidence type="ECO:0000256" key="7">
    <source>
        <dbReference type="HAMAP-Rule" id="MF_00220"/>
    </source>
</evidence>
<keyword evidence="4 7" id="KW-0378">Hydrolase</keyword>
<dbReference type="SUPFAM" id="SSF51556">
    <property type="entry name" value="Metallo-dependent hydrolases"/>
    <property type="match status" value="1"/>
</dbReference>
<feature type="binding site" evidence="7">
    <location>
        <position position="94"/>
    </location>
    <ligand>
        <name>substrate</name>
    </ligand>
</feature>
<sequence>MRTLIKNGRVVSNGHLQKADVLVEDQQISAIAPQLAETTVAERVIDAQNQLVLPGLVDVHVHFRDPGLTEKEDVTTGSQAALRGGYTTVLTMPNVNPVPDDPTRLAKMIAHNQQVGRVHIGQYAAVTKNRTSDQLVDFAALKEAGAVAFSNDGNGVQSAQTMYRAMQALQKIDLPLAAHVEDESLMQHGVMNAGACAQELGLPGIDELAETAQLARDLEIARKTGVHYHVCHVSTARSVELIRRAQRDGVWVTAEVAPHHLFLDEQMITKDNPMLKMNPPLRRLADRQALLAGLLDGTISMVATDHAPHTDADKAGSMKTAAFGITGLETAFALLYTKLVKPGICSVGQLVNWMSTNPAQAFQLRKAGNLTVGAVADLTIVDVDHEYEIDAAAMASKGHNSPLIGQRVYGQPQLTMVAGQIKFERRGILK</sequence>
<proteinExistence type="inferred from homology"/>
<dbReference type="GO" id="GO:0008270">
    <property type="term" value="F:zinc ion binding"/>
    <property type="evidence" value="ECO:0007669"/>
    <property type="project" value="UniProtKB-UniRule"/>
</dbReference>
<feature type="binding site" evidence="7">
    <location>
        <position position="179"/>
    </location>
    <ligand>
        <name>Zn(2+)</name>
        <dbReference type="ChEBI" id="CHEBI:29105"/>
        <label>2</label>
    </ligand>
</feature>
<feature type="binding site" evidence="7">
    <location>
        <begin position="62"/>
        <end position="64"/>
    </location>
    <ligand>
        <name>substrate</name>
    </ligand>
</feature>
<evidence type="ECO:0000256" key="2">
    <source>
        <dbReference type="ARBA" id="ARBA00010286"/>
    </source>
</evidence>
<evidence type="ECO:0000259" key="8">
    <source>
        <dbReference type="Pfam" id="PF12890"/>
    </source>
</evidence>
<dbReference type="InterPro" id="IPR011059">
    <property type="entry name" value="Metal-dep_hydrolase_composite"/>
</dbReference>
<dbReference type="InterPro" id="IPR050138">
    <property type="entry name" value="DHOase/Allantoinase_Hydrolase"/>
</dbReference>
<dbReference type="GO" id="GO:0004038">
    <property type="term" value="F:allantoinase activity"/>
    <property type="evidence" value="ECO:0007669"/>
    <property type="project" value="TreeGrafter"/>
</dbReference>
<dbReference type="AlphaFoldDB" id="A0AAW8YI93"/>
<dbReference type="GO" id="GO:0044205">
    <property type="term" value="P:'de novo' UMP biosynthetic process"/>
    <property type="evidence" value="ECO:0007669"/>
    <property type="project" value="UniProtKB-UniRule"/>
</dbReference>
<feature type="binding site" evidence="7">
    <location>
        <position position="278"/>
    </location>
    <ligand>
        <name>substrate</name>
    </ligand>
</feature>
<comment type="pathway">
    <text evidence="7">Pyrimidine metabolism; UMP biosynthesis via de novo pathway; (S)-dihydroorotate from bicarbonate: step 3/3.</text>
</comment>
<dbReference type="PROSITE" id="PS00482">
    <property type="entry name" value="DIHYDROOROTASE_1"/>
    <property type="match status" value="1"/>
</dbReference>
<dbReference type="GO" id="GO:0004151">
    <property type="term" value="F:dihydroorotase activity"/>
    <property type="evidence" value="ECO:0007669"/>
    <property type="project" value="UniProtKB-UniRule"/>
</dbReference>
<dbReference type="CDD" id="cd01317">
    <property type="entry name" value="DHOase_IIa"/>
    <property type="match status" value="1"/>
</dbReference>
<keyword evidence="5 7" id="KW-0862">Zinc</keyword>
<evidence type="ECO:0000256" key="3">
    <source>
        <dbReference type="ARBA" id="ARBA00022723"/>
    </source>
</evidence>
<dbReference type="Pfam" id="PF12890">
    <property type="entry name" value="DHOase"/>
    <property type="match status" value="1"/>
</dbReference>
<dbReference type="InterPro" id="IPR032466">
    <property type="entry name" value="Metal_Hydrolase"/>
</dbReference>
<comment type="caution">
    <text evidence="9">The sequence shown here is derived from an EMBL/GenBank/DDBJ whole genome shotgun (WGS) entry which is preliminary data.</text>
</comment>
<dbReference type="GeneID" id="57365166"/>
<dbReference type="PANTHER" id="PTHR43668">
    <property type="entry name" value="ALLANTOINASE"/>
    <property type="match status" value="1"/>
</dbReference>
<dbReference type="GO" id="GO:0005737">
    <property type="term" value="C:cytoplasm"/>
    <property type="evidence" value="ECO:0007669"/>
    <property type="project" value="TreeGrafter"/>
</dbReference>
<name>A0AAW8YI93_PEDAC</name>
<protein>
    <recommendedName>
        <fullName evidence="7">Dihydroorotase</fullName>
        <shortName evidence="7">DHOase</shortName>
        <ecNumber evidence="7">3.5.2.3</ecNumber>
    </recommendedName>
</protein>
<comment type="function">
    <text evidence="1 7">Catalyzes the reversible cyclization of carbamoyl aspartate to dihydroorotate.</text>
</comment>
<evidence type="ECO:0000256" key="6">
    <source>
        <dbReference type="ARBA" id="ARBA00022975"/>
    </source>
</evidence>
<dbReference type="InterPro" id="IPR004722">
    <property type="entry name" value="DHOase"/>
</dbReference>
<dbReference type="SUPFAM" id="SSF51338">
    <property type="entry name" value="Composite domain of metallo-dependent hydrolases"/>
    <property type="match status" value="1"/>
</dbReference>
<organism evidence="9 10">
    <name type="scientific">Pediococcus acidilactici</name>
    <dbReference type="NCBI Taxonomy" id="1254"/>
    <lineage>
        <taxon>Bacteria</taxon>
        <taxon>Bacillati</taxon>
        <taxon>Bacillota</taxon>
        <taxon>Bacilli</taxon>
        <taxon>Lactobacillales</taxon>
        <taxon>Lactobacillaceae</taxon>
        <taxon>Pediococcus</taxon>
        <taxon>Pediococcus acidilactici group</taxon>
    </lineage>
</organism>
<dbReference type="HAMAP" id="MF_00220_B">
    <property type="entry name" value="PyrC_classI_B"/>
    <property type="match status" value="1"/>
</dbReference>
<comment type="similarity">
    <text evidence="2 7">Belongs to the metallo-dependent hydrolases superfamily. DHOase family. Class I DHOase subfamily.</text>
</comment>
<dbReference type="NCBIfam" id="NF006837">
    <property type="entry name" value="PRK09357.1-2"/>
    <property type="match status" value="1"/>
</dbReference>
<dbReference type="InterPro" id="IPR024403">
    <property type="entry name" value="DHOase_cat"/>
</dbReference>
<evidence type="ECO:0000313" key="9">
    <source>
        <dbReference type="EMBL" id="MDV2621284.1"/>
    </source>
</evidence>
<gene>
    <name evidence="7" type="primary">pyrC</name>
    <name evidence="9" type="ORF">R0G89_06005</name>
</gene>
<keyword evidence="6 7" id="KW-0665">Pyrimidine biosynthesis</keyword>
<feature type="binding site" evidence="7">
    <location>
        <position position="305"/>
    </location>
    <ligand>
        <name>Zn(2+)</name>
        <dbReference type="ChEBI" id="CHEBI:29105"/>
        <label>1</label>
    </ligand>
</feature>
<feature type="binding site" evidence="7">
    <location>
        <position position="60"/>
    </location>
    <ligand>
        <name>Zn(2+)</name>
        <dbReference type="ChEBI" id="CHEBI:29105"/>
        <label>1</label>
    </ligand>
</feature>
<evidence type="ECO:0000256" key="5">
    <source>
        <dbReference type="ARBA" id="ARBA00022833"/>
    </source>
</evidence>
<dbReference type="EMBL" id="JAWJAV010000003">
    <property type="protein sequence ID" value="MDV2621284.1"/>
    <property type="molecule type" value="Genomic_DNA"/>
</dbReference>
<feature type="binding site" evidence="7">
    <location>
        <position position="62"/>
    </location>
    <ligand>
        <name>Zn(2+)</name>
        <dbReference type="ChEBI" id="CHEBI:29105"/>
        <label>1</label>
    </ligand>
</feature>
<feature type="binding site" evidence="7">
    <location>
        <begin position="323"/>
        <end position="324"/>
    </location>
    <ligand>
        <name>substrate</name>
    </ligand>
</feature>
<dbReference type="GO" id="GO:0006145">
    <property type="term" value="P:purine nucleobase catabolic process"/>
    <property type="evidence" value="ECO:0007669"/>
    <property type="project" value="TreeGrafter"/>
</dbReference>
<feature type="binding site" evidence="7">
    <location>
        <position position="232"/>
    </location>
    <ligand>
        <name>Zn(2+)</name>
        <dbReference type="ChEBI" id="CHEBI:29105"/>
        <label>2</label>
    </ligand>
</feature>
<dbReference type="EC" id="3.5.2.3" evidence="7"/>
<feature type="domain" description="Dihydroorotase catalytic" evidence="8">
    <location>
        <begin position="50"/>
        <end position="236"/>
    </location>
</feature>
<accession>A0AAW8YI93</accession>
<reference evidence="9" key="2">
    <citation type="submission" date="2023-10" db="EMBL/GenBank/DDBJ databases">
        <authorList>
            <person name="Khurajog B."/>
        </authorList>
    </citation>
    <scope>NUCLEOTIDE SEQUENCE</scope>
    <source>
        <strain evidence="9">BF9</strain>
    </source>
</reference>
<dbReference type="NCBIfam" id="TIGR00857">
    <property type="entry name" value="pyrC_multi"/>
    <property type="match status" value="1"/>
</dbReference>
<dbReference type="Gene3D" id="3.20.20.140">
    <property type="entry name" value="Metal-dependent hydrolases"/>
    <property type="match status" value="1"/>
</dbReference>
<comment type="cofactor">
    <cofactor evidence="7">
        <name>Zn(2+)</name>
        <dbReference type="ChEBI" id="CHEBI:29105"/>
    </cofactor>
    <text evidence="7">Binds 2 Zn(2+) ions per subunit.</text>
</comment>
<dbReference type="RefSeq" id="WP_008841223.1">
    <property type="nucleotide sequence ID" value="NZ_CP018763.1"/>
</dbReference>
<evidence type="ECO:0000313" key="10">
    <source>
        <dbReference type="Proteomes" id="UP001280897"/>
    </source>
</evidence>
<reference evidence="9" key="1">
    <citation type="journal article" date="2023" name="PeerJ">
        <title>Selection and evaluation of lactic acid bacteria from chicken feces in Thailand as potential probiotics.</title>
        <authorList>
            <person name="Khurajog B."/>
            <person name="Disastra Y."/>
            <person name="Lawwyne L.D."/>
            <person name="Sirichokchatchawan W."/>
            <person name="Niyomtham W."/>
            <person name="Yindee J."/>
            <person name="Hampson D.J."/>
            <person name="Prapasarakul N."/>
        </authorList>
    </citation>
    <scope>NUCLEOTIDE SEQUENCE</scope>
    <source>
        <strain evidence="9">BF9</strain>
    </source>
</reference>
<feature type="active site" evidence="7">
    <location>
        <position position="305"/>
    </location>
</feature>
<dbReference type="InterPro" id="IPR002195">
    <property type="entry name" value="Dihydroorotase_CS"/>
</dbReference>
<feature type="binding site" evidence="7">
    <location>
        <position position="309"/>
    </location>
    <ligand>
        <name>substrate</name>
    </ligand>
</feature>